<evidence type="ECO:0000313" key="4">
    <source>
        <dbReference type="Proteomes" id="UP000232453"/>
    </source>
</evidence>
<evidence type="ECO:0008006" key="5">
    <source>
        <dbReference type="Google" id="ProtNLM"/>
    </source>
</evidence>
<evidence type="ECO:0000256" key="1">
    <source>
        <dbReference type="SAM" id="MobiDB-lite"/>
    </source>
</evidence>
<dbReference type="AlphaFoldDB" id="A0AA44URH6"/>
<accession>A0AA44URH6</accession>
<dbReference type="EMBL" id="PHUJ01000003">
    <property type="protein sequence ID" value="PKB32026.1"/>
    <property type="molecule type" value="Genomic_DNA"/>
</dbReference>
<feature type="transmembrane region" description="Helical" evidence="2">
    <location>
        <begin position="20"/>
        <end position="37"/>
    </location>
</feature>
<name>A0AA44URH6_PSEA5</name>
<protein>
    <recommendedName>
        <fullName evidence="5">TadE-like protein</fullName>
    </recommendedName>
</protein>
<evidence type="ECO:0000256" key="2">
    <source>
        <dbReference type="SAM" id="Phobius"/>
    </source>
</evidence>
<evidence type="ECO:0000313" key="3">
    <source>
        <dbReference type="EMBL" id="PKB32026.1"/>
    </source>
</evidence>
<gene>
    <name evidence="3" type="ORF">ATL51_3738</name>
</gene>
<keyword evidence="2" id="KW-0812">Transmembrane</keyword>
<feature type="transmembrane region" description="Helical" evidence="2">
    <location>
        <begin position="49"/>
        <end position="72"/>
    </location>
</feature>
<comment type="caution">
    <text evidence="3">The sequence shown here is derived from an EMBL/GenBank/DDBJ whole genome shotgun (WGS) entry which is preliminary data.</text>
</comment>
<dbReference type="RefSeq" id="WP_208623026.1">
    <property type="nucleotide sequence ID" value="NZ_JBICSI010000001.1"/>
</dbReference>
<feature type="region of interest" description="Disordered" evidence="1">
    <location>
        <begin position="143"/>
        <end position="171"/>
    </location>
</feature>
<proteinExistence type="predicted"/>
<sequence length="171" mass="16659">MRCPRRSDPHRTSRGGRRTIGRAAAVGATNGLASSPADDDGAVTVEAALALGTLVAVTAAAVGAVAAVAAGVRCADAARELARQTARGDTERGRAVAAQLAPAGAEPELRLDGDLVVVTVRVRPVGLLPVTISGTATAAVEPGVTTAAERSGARAARPGVTAGSAPPGGAS</sequence>
<dbReference type="InterPro" id="IPR049790">
    <property type="entry name" value="Rv3655c/TadE"/>
</dbReference>
<reference evidence="3 4" key="1">
    <citation type="submission" date="2017-11" db="EMBL/GenBank/DDBJ databases">
        <title>Sequencing the genomes of 1000 actinobacteria strains.</title>
        <authorList>
            <person name="Klenk H.-P."/>
        </authorList>
    </citation>
    <scope>NUCLEOTIDE SEQUENCE [LARGE SCALE GENOMIC DNA]</scope>
    <source>
        <strain evidence="3 4">DSM 44104</strain>
    </source>
</reference>
<organism evidence="3 4">
    <name type="scientific">Pseudonocardia alni</name>
    <name type="common">Amycolata alni</name>
    <dbReference type="NCBI Taxonomy" id="33907"/>
    <lineage>
        <taxon>Bacteria</taxon>
        <taxon>Bacillati</taxon>
        <taxon>Actinomycetota</taxon>
        <taxon>Actinomycetes</taxon>
        <taxon>Pseudonocardiales</taxon>
        <taxon>Pseudonocardiaceae</taxon>
        <taxon>Pseudonocardia</taxon>
    </lineage>
</organism>
<keyword evidence="2" id="KW-0472">Membrane</keyword>
<dbReference type="NCBIfam" id="NF041390">
    <property type="entry name" value="TadE_Rv3655c"/>
    <property type="match status" value="1"/>
</dbReference>
<keyword evidence="2" id="KW-1133">Transmembrane helix</keyword>
<dbReference type="Proteomes" id="UP000232453">
    <property type="component" value="Unassembled WGS sequence"/>
</dbReference>